<feature type="region of interest" description="Disordered" evidence="1">
    <location>
        <begin position="111"/>
        <end position="134"/>
    </location>
</feature>
<evidence type="ECO:0000256" key="1">
    <source>
        <dbReference type="SAM" id="MobiDB-lite"/>
    </source>
</evidence>
<evidence type="ECO:0000313" key="3">
    <source>
        <dbReference type="EMBL" id="PIN12459.1"/>
    </source>
</evidence>
<reference evidence="4" key="1">
    <citation type="journal article" date="2018" name="Gigascience">
        <title>Genome assembly of the Pink Ipe (Handroanthus impetiginosus, Bignoniaceae), a highly valued, ecologically keystone Neotropical timber forest tree.</title>
        <authorList>
            <person name="Silva-Junior O.B."/>
            <person name="Grattapaglia D."/>
            <person name="Novaes E."/>
            <person name="Collevatti R.G."/>
        </authorList>
    </citation>
    <scope>NUCLEOTIDE SEQUENCE [LARGE SCALE GENOMIC DNA]</scope>
    <source>
        <strain evidence="4">cv. UFG-1</strain>
    </source>
</reference>
<feature type="domain" description="Brf1 TBP-binding" evidence="2">
    <location>
        <begin position="16"/>
        <end position="75"/>
    </location>
</feature>
<organism evidence="3 4">
    <name type="scientific">Handroanthus impetiginosus</name>
    <dbReference type="NCBI Taxonomy" id="429701"/>
    <lineage>
        <taxon>Eukaryota</taxon>
        <taxon>Viridiplantae</taxon>
        <taxon>Streptophyta</taxon>
        <taxon>Embryophyta</taxon>
        <taxon>Tracheophyta</taxon>
        <taxon>Spermatophyta</taxon>
        <taxon>Magnoliopsida</taxon>
        <taxon>eudicotyledons</taxon>
        <taxon>Gunneridae</taxon>
        <taxon>Pentapetalae</taxon>
        <taxon>asterids</taxon>
        <taxon>lamiids</taxon>
        <taxon>Lamiales</taxon>
        <taxon>Bignoniaceae</taxon>
        <taxon>Crescentiina</taxon>
        <taxon>Tabebuia alliance</taxon>
        <taxon>Handroanthus</taxon>
    </lineage>
</organism>
<dbReference type="Pfam" id="PF07741">
    <property type="entry name" value="BRF1"/>
    <property type="match status" value="1"/>
</dbReference>
<gene>
    <name evidence="3" type="ORF">CDL12_14937</name>
</gene>
<dbReference type="InterPro" id="IPR011665">
    <property type="entry name" value="BRF1_TBP-bd_dom"/>
</dbReference>
<dbReference type="AlphaFoldDB" id="A0A2G9H4L7"/>
<dbReference type="EMBL" id="NKXS01002686">
    <property type="protein sequence ID" value="PIN12459.1"/>
    <property type="molecule type" value="Genomic_DNA"/>
</dbReference>
<keyword evidence="4" id="KW-1185">Reference proteome</keyword>
<proteinExistence type="predicted"/>
<dbReference type="OrthoDB" id="1435073at2759"/>
<comment type="caution">
    <text evidence="3">The sequence shown here is derived from an EMBL/GenBank/DDBJ whole genome shotgun (WGS) entry which is preliminary data.</text>
</comment>
<dbReference type="Gene3D" id="1.20.5.650">
    <property type="entry name" value="Single helix bin"/>
    <property type="match status" value="1"/>
</dbReference>
<dbReference type="STRING" id="429701.A0A2G9H4L7"/>
<protein>
    <recommendedName>
        <fullName evidence="2">Brf1 TBP-binding domain-containing protein</fullName>
    </recommendedName>
</protein>
<dbReference type="Proteomes" id="UP000231279">
    <property type="component" value="Unassembled WGS sequence"/>
</dbReference>
<name>A0A2G9H4L7_9LAMI</name>
<accession>A0A2G9H4L7</accession>
<evidence type="ECO:0000259" key="2">
    <source>
        <dbReference type="Pfam" id="PF07741"/>
    </source>
</evidence>
<sequence length="173" mass="20323">MLWRKRKKDNETDSLSDIDDAEVSGYLNTKEEIHFKSLLWEAVNRNYTKAKKQKRTTETKKSVNVRKAAKTAKKVEFQRPSSRINYDALRMLNDELEKDPETAQIISTDSYTHRTENSPYGNISNGSNDGSYNEDQHQHHIHFYKDNGTSCHDDDEMYHEFGDEQANDEYFDF</sequence>
<evidence type="ECO:0000313" key="4">
    <source>
        <dbReference type="Proteomes" id="UP000231279"/>
    </source>
</evidence>
<feature type="compositionally biased region" description="Polar residues" evidence="1">
    <location>
        <begin position="117"/>
        <end position="133"/>
    </location>
</feature>